<comment type="caution">
    <text evidence="2">The sequence shown here is derived from an EMBL/GenBank/DDBJ whole genome shotgun (WGS) entry which is preliminary data.</text>
</comment>
<accession>A0ABQ7HNJ0</accession>
<gene>
    <name evidence="2" type="ORF">BGI27_11785</name>
</gene>
<protein>
    <submittedName>
        <fullName evidence="2">GNAT family N-acetyltransferase</fullName>
    </submittedName>
</protein>
<dbReference type="Pfam" id="PF00583">
    <property type="entry name" value="Acetyltransf_1"/>
    <property type="match status" value="1"/>
</dbReference>
<organism evidence="2 3">
    <name type="scientific">Candidatus Dactylopiibacterium carminicum</name>
    <dbReference type="NCBI Taxonomy" id="857335"/>
    <lineage>
        <taxon>Bacteria</taxon>
        <taxon>Pseudomonadati</taxon>
        <taxon>Pseudomonadota</taxon>
        <taxon>Betaproteobacteria</taxon>
        <taxon>Rhodocyclales</taxon>
        <taxon>Rhodocyclaceae</taxon>
        <taxon>Candidatus Dactylopiibacterium</taxon>
    </lineage>
</organism>
<dbReference type="InterPro" id="IPR000182">
    <property type="entry name" value="GNAT_dom"/>
</dbReference>
<evidence type="ECO:0000313" key="3">
    <source>
        <dbReference type="Proteomes" id="UP000623509"/>
    </source>
</evidence>
<dbReference type="InterPro" id="IPR016181">
    <property type="entry name" value="Acyl_CoA_acyltransferase"/>
</dbReference>
<sequence>MIGYVALSPYRKGRRAFSHTCEISYYLFSGYRGRGFGKELVRTALSAAREAGFETAIAIILGCNLRSIRLLEGFGFSVCGTSPTRPAWMARGSTMSIWRLI</sequence>
<dbReference type="PROSITE" id="PS51186">
    <property type="entry name" value="GNAT"/>
    <property type="match status" value="1"/>
</dbReference>
<evidence type="ECO:0000313" key="2">
    <source>
        <dbReference type="EMBL" id="KAF7598682.1"/>
    </source>
</evidence>
<feature type="domain" description="N-acetyltransferase" evidence="1">
    <location>
        <begin position="1"/>
        <end position="100"/>
    </location>
</feature>
<dbReference type="CDD" id="cd04301">
    <property type="entry name" value="NAT_SF"/>
    <property type="match status" value="1"/>
</dbReference>
<name>A0ABQ7HNJ0_9RHOO</name>
<dbReference type="SUPFAM" id="SSF55729">
    <property type="entry name" value="Acyl-CoA N-acyltransferases (Nat)"/>
    <property type="match status" value="1"/>
</dbReference>
<proteinExistence type="predicted"/>
<dbReference type="Gene3D" id="3.40.630.30">
    <property type="match status" value="1"/>
</dbReference>
<evidence type="ECO:0000259" key="1">
    <source>
        <dbReference type="PROSITE" id="PS51186"/>
    </source>
</evidence>
<dbReference type="EMBL" id="MDUX01000040">
    <property type="protein sequence ID" value="KAF7598682.1"/>
    <property type="molecule type" value="Genomic_DNA"/>
</dbReference>
<reference evidence="2 3" key="1">
    <citation type="submission" date="2016-08" db="EMBL/GenBank/DDBJ databases">
        <title>Candidatus Dactylopiibacterium carminicum genome sequence.</title>
        <authorList>
            <person name="Ramirez-Puebla S.T."/>
            <person name="Ormeno-Orrillo E."/>
            <person name="Vera-Ponce De Leon A."/>
            <person name="Luis L."/>
            <person name="Sanchez-Flores A."/>
            <person name="Monica R."/>
            <person name="Martinez-Romero E."/>
        </authorList>
    </citation>
    <scope>NUCLEOTIDE SEQUENCE [LARGE SCALE GENOMIC DNA]</scope>
    <source>
        <strain evidence="2">END1</strain>
    </source>
</reference>
<dbReference type="Proteomes" id="UP000623509">
    <property type="component" value="Unassembled WGS sequence"/>
</dbReference>
<keyword evidence="3" id="KW-1185">Reference proteome</keyword>